<organism evidence="3 4">
    <name type="scientific">Geomicrobium sediminis</name>
    <dbReference type="NCBI Taxonomy" id="1347788"/>
    <lineage>
        <taxon>Bacteria</taxon>
        <taxon>Bacillati</taxon>
        <taxon>Bacillota</taxon>
        <taxon>Bacilli</taxon>
        <taxon>Bacillales</taxon>
        <taxon>Geomicrobium</taxon>
    </lineage>
</organism>
<feature type="signal peptide" evidence="2">
    <location>
        <begin position="1"/>
        <end position="23"/>
    </location>
</feature>
<evidence type="ECO:0000313" key="3">
    <source>
        <dbReference type="EMBL" id="MBM7633202.1"/>
    </source>
</evidence>
<dbReference type="Gene3D" id="3.40.190.170">
    <property type="entry name" value="Bacterial extracellular solute-binding protein, family 7"/>
    <property type="match status" value="1"/>
</dbReference>
<dbReference type="Pfam" id="PF03480">
    <property type="entry name" value="DctP"/>
    <property type="match status" value="1"/>
</dbReference>
<feature type="chain" id="PRO_5045245381" evidence="2">
    <location>
        <begin position="24"/>
        <end position="374"/>
    </location>
</feature>
<proteinExistence type="predicted"/>
<dbReference type="Proteomes" id="UP000741863">
    <property type="component" value="Unassembled WGS sequence"/>
</dbReference>
<dbReference type="EMBL" id="JAFBEC010000006">
    <property type="protein sequence ID" value="MBM7633202.1"/>
    <property type="molecule type" value="Genomic_DNA"/>
</dbReference>
<protein>
    <submittedName>
        <fullName evidence="3">TRAP-type C4-dicarboxylate transport system substrate-binding protein</fullName>
    </submittedName>
</protein>
<gene>
    <name evidence="3" type="ORF">JOD17_002296</name>
</gene>
<dbReference type="PANTHER" id="PTHR33376:SF15">
    <property type="entry name" value="BLL6794 PROTEIN"/>
    <property type="match status" value="1"/>
</dbReference>
<evidence type="ECO:0000256" key="2">
    <source>
        <dbReference type="SAM" id="SignalP"/>
    </source>
</evidence>
<dbReference type="PROSITE" id="PS51257">
    <property type="entry name" value="PROKAR_LIPOPROTEIN"/>
    <property type="match status" value="1"/>
</dbReference>
<keyword evidence="1 2" id="KW-0732">Signal</keyword>
<keyword evidence="4" id="KW-1185">Reference proteome</keyword>
<dbReference type="InterPro" id="IPR018389">
    <property type="entry name" value="DctP_fam"/>
</dbReference>
<dbReference type="NCBIfam" id="NF037995">
    <property type="entry name" value="TRAP_S1"/>
    <property type="match status" value="1"/>
</dbReference>
<reference evidence="3 4" key="1">
    <citation type="submission" date="2021-01" db="EMBL/GenBank/DDBJ databases">
        <title>Genomic Encyclopedia of Type Strains, Phase IV (KMG-IV): sequencing the most valuable type-strain genomes for metagenomic binning, comparative biology and taxonomic classification.</title>
        <authorList>
            <person name="Goeker M."/>
        </authorList>
    </citation>
    <scope>NUCLEOTIDE SEQUENCE [LARGE SCALE GENOMIC DNA]</scope>
    <source>
        <strain evidence="3 4">DSM 25540</strain>
    </source>
</reference>
<evidence type="ECO:0000256" key="1">
    <source>
        <dbReference type="ARBA" id="ARBA00022729"/>
    </source>
</evidence>
<sequence length="374" mass="42124">MKSLIRSIVFLLTSVLLTSCVSTEEQTHAEEESSRTFVLSSLASTQNGAWEGFFVPWMNEVEERSDGRITFEIYTGQELIAGSEELLALRNGTIDIAAPLWPQYDPARFPLTEVTMLPLLDSDTVIAARAYADLIHSTEPVTHDGETFTELEYGTKDLKVMPHAPTQQYVMSTKDHPLESIDDFRDTSLRSPTRIHEIFASKIGINSVSMPSTDMFDAINRGAFEGAFFSVADWTGYGMQEVFTYTLEGINLGHFSTLWAMTEENWNTIPEDLQQIMEESAADLIDHGGEVWEARSEVIREEALANGAEFVHVDDIDDDAKEYIVDGMIETWYTWIDEHEQNGLPAREVAILWRDLIIKHGGDVPDEIKELSVD</sequence>
<dbReference type="SUPFAM" id="SSF53850">
    <property type="entry name" value="Periplasmic binding protein-like II"/>
    <property type="match status" value="1"/>
</dbReference>
<dbReference type="RefSeq" id="WP_204697780.1">
    <property type="nucleotide sequence ID" value="NZ_JAFBEC010000006.1"/>
</dbReference>
<name>A0ABS2PCN6_9BACL</name>
<dbReference type="PANTHER" id="PTHR33376">
    <property type="match status" value="1"/>
</dbReference>
<accession>A0ABS2PCN6</accession>
<comment type="caution">
    <text evidence="3">The sequence shown here is derived from an EMBL/GenBank/DDBJ whole genome shotgun (WGS) entry which is preliminary data.</text>
</comment>
<evidence type="ECO:0000313" key="4">
    <source>
        <dbReference type="Proteomes" id="UP000741863"/>
    </source>
</evidence>
<dbReference type="InterPro" id="IPR038404">
    <property type="entry name" value="TRAP_DctP_sf"/>
</dbReference>